<evidence type="ECO:0000256" key="1">
    <source>
        <dbReference type="SAM" id="SignalP"/>
    </source>
</evidence>
<evidence type="ECO:0000313" key="3">
    <source>
        <dbReference type="EMBL" id="GEM82359.1"/>
    </source>
</evidence>
<protein>
    <recommendedName>
        <fullName evidence="2">Pyrroloquinoline quinone-dependent pyranose dehydrogenase beta-propeller domain-containing protein</fullName>
    </recommendedName>
</protein>
<accession>A0A511QYA8</accession>
<dbReference type="InterPro" id="IPR011042">
    <property type="entry name" value="6-blade_b-propeller_TolB-like"/>
</dbReference>
<dbReference type="PANTHER" id="PTHR19328:SF53">
    <property type="entry name" value="MEMBRANE PROTEIN"/>
    <property type="match status" value="1"/>
</dbReference>
<organism evidence="3 4">
    <name type="scientific">Meiothermus hypogaeus NBRC 106114</name>
    <dbReference type="NCBI Taxonomy" id="1227553"/>
    <lineage>
        <taxon>Bacteria</taxon>
        <taxon>Thermotogati</taxon>
        <taxon>Deinococcota</taxon>
        <taxon>Deinococci</taxon>
        <taxon>Thermales</taxon>
        <taxon>Thermaceae</taxon>
        <taxon>Meiothermus</taxon>
    </lineage>
</organism>
<dbReference type="PANTHER" id="PTHR19328">
    <property type="entry name" value="HEDGEHOG-INTERACTING PROTEIN"/>
    <property type="match status" value="1"/>
</dbReference>
<feature type="domain" description="Pyrroloquinoline quinone-dependent pyranose dehydrogenase beta-propeller" evidence="2">
    <location>
        <begin position="29"/>
        <end position="261"/>
    </location>
</feature>
<dbReference type="InterPro" id="IPR011041">
    <property type="entry name" value="Quinoprot_gluc/sorb_DH_b-prop"/>
</dbReference>
<dbReference type="SUPFAM" id="SSF50952">
    <property type="entry name" value="Soluble quinoprotein glucose dehydrogenase"/>
    <property type="match status" value="1"/>
</dbReference>
<keyword evidence="1" id="KW-0732">Signal</keyword>
<reference evidence="3 4" key="1">
    <citation type="submission" date="2019-07" db="EMBL/GenBank/DDBJ databases">
        <title>Whole genome shotgun sequence of Meiothermus hypogaeus NBRC 106114.</title>
        <authorList>
            <person name="Hosoyama A."/>
            <person name="Uohara A."/>
            <person name="Ohji S."/>
            <person name="Ichikawa N."/>
        </authorList>
    </citation>
    <scope>NUCLEOTIDE SEQUENCE [LARGE SCALE GENOMIC DNA]</scope>
    <source>
        <strain evidence="3 4">NBRC 106114</strain>
    </source>
</reference>
<dbReference type="Proteomes" id="UP000321197">
    <property type="component" value="Unassembled WGS sequence"/>
</dbReference>
<proteinExistence type="predicted"/>
<dbReference type="EMBL" id="BJXL01000009">
    <property type="protein sequence ID" value="GEM82359.1"/>
    <property type="molecule type" value="Genomic_DNA"/>
</dbReference>
<dbReference type="Gene3D" id="2.120.10.30">
    <property type="entry name" value="TolB, C-terminal domain"/>
    <property type="match status" value="1"/>
</dbReference>
<dbReference type="Pfam" id="PF22807">
    <property type="entry name" value="TrAA12"/>
    <property type="match status" value="1"/>
</dbReference>
<gene>
    <name evidence="3" type="ORF">MHY01S_05250</name>
</gene>
<comment type="caution">
    <text evidence="3">The sequence shown here is derived from an EMBL/GenBank/DDBJ whole genome shotgun (WGS) entry which is preliminary data.</text>
</comment>
<dbReference type="AlphaFoldDB" id="A0A511QYA8"/>
<dbReference type="RefSeq" id="WP_119341191.1">
    <property type="nucleotide sequence ID" value="NZ_BJXL01000009.1"/>
</dbReference>
<evidence type="ECO:0000313" key="4">
    <source>
        <dbReference type="Proteomes" id="UP000321197"/>
    </source>
</evidence>
<dbReference type="InterPro" id="IPR054539">
    <property type="entry name" value="Beta-prop_PDH"/>
</dbReference>
<name>A0A511QYA8_9DEIN</name>
<feature type="chain" id="PRO_5022139171" description="Pyrroloquinoline quinone-dependent pyranose dehydrogenase beta-propeller domain-containing protein" evidence="1">
    <location>
        <begin position="22"/>
        <end position="378"/>
    </location>
</feature>
<dbReference type="OrthoDB" id="9770043at2"/>
<sequence length="378" mass="41296">MRLLYLALLVGLGFASAQTCAGLPRLEVSTPSGFCVGIVSRELRFPRGLLPLPSGDLLVVEMNGWKANQGSLARLFKQGKQYRVQRIFSGLDRPHGIVLGPDGRVYVGEVGRIFRFDPKQAQPQKEYILRDLPGNGRHPLTQMVFDKAGNLFVNVGSASDNCQQDKGKAVCAEAARNGLIRKYSLQWPQGIVRGWSVHAVGLRNSMALALHPSGTLLQGENSRDAIQAADPRISDEAHPADELNVVVQGAHYGWPYCYENGQNAPEFPRYNCAQTRNPTLLLPAHAAPLGIAYLNAQSEWGDGWLVVGYHGYRKAGHRVVAFRVNGQGIPSGPARELIGNWVFPDGKLGAPVDVKQGPDGKIYITDDRNGMLLVFSRV</sequence>
<feature type="signal peptide" evidence="1">
    <location>
        <begin position="1"/>
        <end position="21"/>
    </location>
</feature>
<evidence type="ECO:0000259" key="2">
    <source>
        <dbReference type="Pfam" id="PF22807"/>
    </source>
</evidence>